<dbReference type="Gene3D" id="3.20.80.10">
    <property type="entry name" value="Regulatory factor, effector binding domain"/>
    <property type="match status" value="1"/>
</dbReference>
<dbReference type="InterPro" id="IPR011256">
    <property type="entry name" value="Reg_factor_effector_dom_sf"/>
</dbReference>
<feature type="chain" id="PRO_5045025856" evidence="2">
    <location>
        <begin position="18"/>
        <end position="257"/>
    </location>
</feature>
<sequence>MRVTFAIFLLVIGVCLGETNIWNSFRSKINNIRQKVSSNLKEILEVKNEEYPKFCNNLKCPKFTIKSKGDGYEERCYEESTWATTSIQAPHSQKTSFRPMFQTLFKYISGENDQKVKIPMTVPVLVAMKMSTDKNDSLDIKMHFFVPPTNLTIPKPTSDAVKILSYPKVCTYVRVFGGYQMEINKNLLYQRKKLTNALDKAGLKYQESLLVYAGYDSPWKVFHRHNEIMLGVKSEETNMPSILSNEISPYVQSNDVV</sequence>
<keyword evidence="3" id="KW-1185">Reference proteome</keyword>
<feature type="signal peptide" evidence="2">
    <location>
        <begin position="1"/>
        <end position="17"/>
    </location>
</feature>
<evidence type="ECO:0000256" key="2">
    <source>
        <dbReference type="SAM" id="SignalP"/>
    </source>
</evidence>
<evidence type="ECO:0000256" key="1">
    <source>
        <dbReference type="ARBA" id="ARBA00009817"/>
    </source>
</evidence>
<dbReference type="PANTHER" id="PTHR11220:SF1">
    <property type="entry name" value="HEME-BINDING PROTEIN 2"/>
    <property type="match status" value="1"/>
</dbReference>
<evidence type="ECO:0000313" key="4">
    <source>
        <dbReference type="RefSeq" id="XP_065652162.1"/>
    </source>
</evidence>
<dbReference type="GeneID" id="136071708"/>
<dbReference type="PANTHER" id="PTHR11220">
    <property type="entry name" value="HEME-BINDING PROTEIN-RELATED"/>
    <property type="match status" value="1"/>
</dbReference>
<dbReference type="Pfam" id="PF04832">
    <property type="entry name" value="SOUL"/>
    <property type="match status" value="1"/>
</dbReference>
<accession>A0ABM4BSN0</accession>
<dbReference type="InterPro" id="IPR006917">
    <property type="entry name" value="SOUL_heme-bd"/>
</dbReference>
<proteinExistence type="inferred from homology"/>
<dbReference type="RefSeq" id="XP_065652163.1">
    <property type="nucleotide sequence ID" value="XM_065796091.1"/>
</dbReference>
<dbReference type="Proteomes" id="UP001652625">
    <property type="component" value="Chromosome 04"/>
</dbReference>
<reference evidence="4 5" key="1">
    <citation type="submission" date="2025-05" db="UniProtKB">
        <authorList>
            <consortium name="RefSeq"/>
        </authorList>
    </citation>
    <scope>IDENTIFICATION</scope>
</reference>
<gene>
    <name evidence="4 5" type="primary">LOC136071708</name>
</gene>
<evidence type="ECO:0000313" key="5">
    <source>
        <dbReference type="RefSeq" id="XP_065652163.1"/>
    </source>
</evidence>
<evidence type="ECO:0000313" key="3">
    <source>
        <dbReference type="Proteomes" id="UP001652625"/>
    </source>
</evidence>
<dbReference type="SUPFAM" id="SSF55136">
    <property type="entry name" value="Probable bacterial effector-binding domain"/>
    <property type="match status" value="1"/>
</dbReference>
<organism evidence="3 5">
    <name type="scientific">Hydra vulgaris</name>
    <name type="common">Hydra</name>
    <name type="synonym">Hydra attenuata</name>
    <dbReference type="NCBI Taxonomy" id="6087"/>
    <lineage>
        <taxon>Eukaryota</taxon>
        <taxon>Metazoa</taxon>
        <taxon>Cnidaria</taxon>
        <taxon>Hydrozoa</taxon>
        <taxon>Hydroidolina</taxon>
        <taxon>Anthoathecata</taxon>
        <taxon>Aplanulata</taxon>
        <taxon>Hydridae</taxon>
        <taxon>Hydra</taxon>
    </lineage>
</organism>
<name>A0ABM4BSN0_HYDVU</name>
<protein>
    <submittedName>
        <fullName evidence="4 5">Heme-binding protein 1-like isoform X2</fullName>
    </submittedName>
</protein>
<comment type="similarity">
    <text evidence="1">Belongs to the HEBP family.</text>
</comment>
<dbReference type="RefSeq" id="XP_065652162.1">
    <property type="nucleotide sequence ID" value="XM_065796090.1"/>
</dbReference>
<keyword evidence="2" id="KW-0732">Signal</keyword>